<dbReference type="Gene3D" id="2.20.110.10">
    <property type="entry name" value="Histone H3 K4-specific methyltransferase SET7/9 N-terminal domain"/>
    <property type="match status" value="3"/>
</dbReference>
<dbReference type="RefSeq" id="XP_032118069.1">
    <property type="nucleotide sequence ID" value="XM_032262178.1"/>
</dbReference>
<evidence type="ECO:0000313" key="3">
    <source>
        <dbReference type="Proteomes" id="UP000504640"/>
    </source>
</evidence>
<dbReference type="AlphaFoldDB" id="A0A6J3GJH5"/>
<feature type="compositionally biased region" description="Low complexity" evidence="2">
    <location>
        <begin position="188"/>
        <end position="198"/>
    </location>
</feature>
<feature type="region of interest" description="Disordered" evidence="2">
    <location>
        <begin position="184"/>
        <end position="206"/>
    </location>
</feature>
<evidence type="ECO:0000256" key="2">
    <source>
        <dbReference type="SAM" id="MobiDB-lite"/>
    </source>
</evidence>
<proteinExistence type="predicted"/>
<dbReference type="CTD" id="79906"/>
<protein>
    <submittedName>
        <fullName evidence="4">MORN repeat-containing protein 1 isoform X6</fullName>
    </submittedName>
</protein>
<reference evidence="4" key="1">
    <citation type="submission" date="2025-08" db="UniProtKB">
        <authorList>
            <consortium name="RefSeq"/>
        </authorList>
    </citation>
    <scope>IDENTIFICATION</scope>
    <source>
        <tissue evidence="4">Blood</tissue>
    </source>
</reference>
<keyword evidence="3" id="KW-1185">Reference proteome</keyword>
<evidence type="ECO:0000313" key="4">
    <source>
        <dbReference type="RefSeq" id="XP_032118069.1"/>
    </source>
</evidence>
<gene>
    <name evidence="4" type="primary">MORN1</name>
</gene>
<dbReference type="SMART" id="SM00698">
    <property type="entry name" value="MORN"/>
    <property type="match status" value="6"/>
</dbReference>
<accession>A0A6J3GJH5</accession>
<dbReference type="PANTHER" id="PTHR43215:SF14">
    <property type="entry name" value="RADIAL SPOKE HEAD 1 HOMOLOG"/>
    <property type="match status" value="1"/>
</dbReference>
<organism evidence="3 4">
    <name type="scientific">Sapajus apella</name>
    <name type="common">Brown-capped capuchin</name>
    <name type="synonym">Cebus apella</name>
    <dbReference type="NCBI Taxonomy" id="9515"/>
    <lineage>
        <taxon>Eukaryota</taxon>
        <taxon>Metazoa</taxon>
        <taxon>Chordata</taxon>
        <taxon>Craniata</taxon>
        <taxon>Vertebrata</taxon>
        <taxon>Euteleostomi</taxon>
        <taxon>Mammalia</taxon>
        <taxon>Eutheria</taxon>
        <taxon>Euarchontoglires</taxon>
        <taxon>Primates</taxon>
        <taxon>Haplorrhini</taxon>
        <taxon>Platyrrhini</taxon>
        <taxon>Cebidae</taxon>
        <taxon>Cebinae</taxon>
        <taxon>Sapajus</taxon>
    </lineage>
</organism>
<feature type="region of interest" description="Disordered" evidence="2">
    <location>
        <begin position="354"/>
        <end position="381"/>
    </location>
</feature>
<dbReference type="GeneID" id="116539323"/>
<dbReference type="Proteomes" id="UP000504640">
    <property type="component" value="Unplaced"/>
</dbReference>
<dbReference type="SUPFAM" id="SSF82185">
    <property type="entry name" value="Histone H3 K4-specific methyltransferase SET7/9 N-terminal domain"/>
    <property type="match status" value="2"/>
</dbReference>
<dbReference type="PANTHER" id="PTHR43215">
    <property type="entry name" value="RADIAL SPOKE HEAD 1 HOMOLOG"/>
    <property type="match status" value="1"/>
</dbReference>
<name>A0A6J3GJH5_SAPAP</name>
<keyword evidence="1" id="KW-0677">Repeat</keyword>
<evidence type="ECO:0000256" key="1">
    <source>
        <dbReference type="ARBA" id="ARBA00022737"/>
    </source>
</evidence>
<dbReference type="InterPro" id="IPR003409">
    <property type="entry name" value="MORN"/>
</dbReference>
<dbReference type="Pfam" id="PF02493">
    <property type="entry name" value="MORN"/>
    <property type="match status" value="7"/>
</dbReference>
<feature type="region of interest" description="Disordered" evidence="2">
    <location>
        <begin position="1"/>
        <end position="27"/>
    </location>
</feature>
<sequence length="425" mass="46374">MAAAGEGTRSSRRPRRDPPRRPPRDGYGVYVYPNSFFRYEGEWKGGKKHGHGKLLFKDGSYYEGAFVDGEITGEGRRHWAWSGDTFSGQFVLGEPQGRGVMEYKAGGCYEGEVSHGAREGHGFLVDQDGQVYQGSFHGNKRHGPGQMLFKNGDKYDGDWVRDQRQGHGVLRCADGSTYELLLTENKNSGSQSREGSSSTAMGATRLSPVPGATDVLGCKHPRQPATPWPSPSPAPLLYGLLPRPPRTRGLGQAPHVLQNILSGSRTGIRSRRSGPRMLERLPPVLAVRPSGRPWPRQLRRGCWLSHTPAFPEAPLGAEHLLTAQSRWLLLGSFARCSPPASSSQLGVCGNAHPGSPNYYPRTQGSQSREPGPVGDPRGARNTENHVNNLGYLSMAFGESGQLASHGPLANLGQWRELIVTPSWDQ</sequence>